<sequence>MNVPFAALAMAVSDEKPVSVKSPEVIIMTLRENATTVESCLALF</sequence>
<accession>A0A133KQ90</accession>
<name>A0A133KQ90_BIFBI</name>
<reference evidence="1 2" key="1">
    <citation type="submission" date="2016-01" db="EMBL/GenBank/DDBJ databases">
        <authorList>
            <person name="Oliw E.H."/>
        </authorList>
    </citation>
    <scope>NUCLEOTIDE SEQUENCE [LARGE SCALE GENOMIC DNA]</scope>
    <source>
        <strain evidence="1 2">MJR8628B</strain>
    </source>
</reference>
<gene>
    <name evidence="1" type="ORF">HMPREF3196_01005</name>
</gene>
<comment type="caution">
    <text evidence="1">The sequence shown here is derived from an EMBL/GenBank/DDBJ whole genome shotgun (WGS) entry which is preliminary data.</text>
</comment>
<evidence type="ECO:0000313" key="2">
    <source>
        <dbReference type="Proteomes" id="UP000070092"/>
    </source>
</evidence>
<proteinExistence type="predicted"/>
<dbReference type="Proteomes" id="UP000070092">
    <property type="component" value="Unassembled WGS sequence"/>
</dbReference>
<evidence type="ECO:0000313" key="1">
    <source>
        <dbReference type="EMBL" id="KWZ81540.1"/>
    </source>
</evidence>
<organism evidence="1 2">
    <name type="scientific">Bifidobacterium bifidum</name>
    <dbReference type="NCBI Taxonomy" id="1681"/>
    <lineage>
        <taxon>Bacteria</taxon>
        <taxon>Bacillati</taxon>
        <taxon>Actinomycetota</taxon>
        <taxon>Actinomycetes</taxon>
        <taxon>Bifidobacteriales</taxon>
        <taxon>Bifidobacteriaceae</taxon>
        <taxon>Bifidobacterium</taxon>
    </lineage>
</organism>
<dbReference type="RefSeq" id="WP_271720138.1">
    <property type="nucleotide sequence ID" value="NZ_JADNJO010000002.1"/>
</dbReference>
<dbReference type="EMBL" id="LRPO01000029">
    <property type="protein sequence ID" value="KWZ81540.1"/>
    <property type="molecule type" value="Genomic_DNA"/>
</dbReference>
<protein>
    <submittedName>
        <fullName evidence="1">Uncharacterized protein</fullName>
    </submittedName>
</protein>
<dbReference type="AlphaFoldDB" id="A0A133KQ90"/>